<gene>
    <name evidence="2" type="ORF">ACFORJ_11860</name>
</gene>
<dbReference type="EMBL" id="JBHRZN010000004">
    <property type="protein sequence ID" value="MFC3850853.1"/>
    <property type="molecule type" value="Genomic_DNA"/>
</dbReference>
<proteinExistence type="predicted"/>
<dbReference type="InterPro" id="IPR046498">
    <property type="entry name" value="Rv1476-like"/>
</dbReference>
<protein>
    <submittedName>
        <fullName evidence="2">DUF6676 family protein</fullName>
    </submittedName>
</protein>
<feature type="transmembrane region" description="Helical" evidence="1">
    <location>
        <begin position="134"/>
        <end position="158"/>
    </location>
</feature>
<evidence type="ECO:0000313" key="3">
    <source>
        <dbReference type="Proteomes" id="UP001595751"/>
    </source>
</evidence>
<dbReference type="Proteomes" id="UP001595751">
    <property type="component" value="Unassembled WGS sequence"/>
</dbReference>
<organism evidence="2 3">
    <name type="scientific">Corynebacterium hansenii</name>
    <dbReference type="NCBI Taxonomy" id="394964"/>
    <lineage>
        <taxon>Bacteria</taxon>
        <taxon>Bacillati</taxon>
        <taxon>Actinomycetota</taxon>
        <taxon>Actinomycetes</taxon>
        <taxon>Mycobacteriales</taxon>
        <taxon>Corynebacteriaceae</taxon>
        <taxon>Corynebacterium</taxon>
    </lineage>
</organism>
<evidence type="ECO:0000313" key="2">
    <source>
        <dbReference type="EMBL" id="MFC3850853.1"/>
    </source>
</evidence>
<keyword evidence="1" id="KW-1133">Transmembrane helix</keyword>
<dbReference type="RefSeq" id="WP_048743627.1">
    <property type="nucleotide sequence ID" value="NZ_CP047211.1"/>
</dbReference>
<comment type="caution">
    <text evidence="2">The sequence shown here is derived from an EMBL/GenBank/DDBJ whole genome shotgun (WGS) entry which is preliminary data.</text>
</comment>
<keyword evidence="3" id="KW-1185">Reference proteome</keyword>
<sequence>MNEGTPMYVENLDPETVVQALREDSIVTANEDLEAVLRPIVDSAAARGVEDLKIVVVDRDPMGTTDLRNFANEIVAADGGTVIVRAPFSVAASSDQIPRAALELAGHEMMEYPKKYPEGFEAFVDTAGSFTVPFFNLSLAVGGGIVLVFAVLIIFWWIRSHRPKRG</sequence>
<keyword evidence="1" id="KW-0472">Membrane</keyword>
<dbReference type="Pfam" id="PF20381">
    <property type="entry name" value="Rv1476"/>
    <property type="match status" value="1"/>
</dbReference>
<reference evidence="3" key="1">
    <citation type="journal article" date="2019" name="Int. J. Syst. Evol. Microbiol.">
        <title>The Global Catalogue of Microorganisms (GCM) 10K type strain sequencing project: providing services to taxonomists for standard genome sequencing and annotation.</title>
        <authorList>
            <consortium name="The Broad Institute Genomics Platform"/>
            <consortium name="The Broad Institute Genome Sequencing Center for Infectious Disease"/>
            <person name="Wu L."/>
            <person name="Ma J."/>
        </authorList>
    </citation>
    <scope>NUCLEOTIDE SEQUENCE [LARGE SCALE GENOMIC DNA]</scope>
    <source>
        <strain evidence="3">CCUG 53252</strain>
    </source>
</reference>
<name>A0ABV7ZQP5_9CORY</name>
<keyword evidence="1" id="KW-0812">Transmembrane</keyword>
<evidence type="ECO:0000256" key="1">
    <source>
        <dbReference type="SAM" id="Phobius"/>
    </source>
</evidence>
<accession>A0ABV7ZQP5</accession>